<protein>
    <submittedName>
        <fullName evidence="8">Branched-chain amino acid ABC transporter permease</fullName>
    </submittedName>
</protein>
<dbReference type="GO" id="GO:0015658">
    <property type="term" value="F:branched-chain amino acid transmembrane transporter activity"/>
    <property type="evidence" value="ECO:0007669"/>
    <property type="project" value="InterPro"/>
</dbReference>
<keyword evidence="5 7" id="KW-0472">Membrane</keyword>
<dbReference type="OrthoDB" id="30958at2157"/>
<keyword evidence="2" id="KW-1003">Cell membrane</keyword>
<feature type="compositionally biased region" description="Low complexity" evidence="6">
    <location>
        <begin position="343"/>
        <end position="360"/>
    </location>
</feature>
<keyword evidence="4 7" id="KW-1133">Transmembrane helix</keyword>
<comment type="caution">
    <text evidence="8">The sequence shown here is derived from an EMBL/GenBank/DDBJ whole genome shotgun (WGS) entry which is preliminary data.</text>
</comment>
<feature type="transmembrane region" description="Helical" evidence="7">
    <location>
        <begin position="81"/>
        <end position="101"/>
    </location>
</feature>
<feature type="transmembrane region" description="Helical" evidence="7">
    <location>
        <begin position="297"/>
        <end position="315"/>
    </location>
</feature>
<proteinExistence type="predicted"/>
<feature type="transmembrane region" description="Helical" evidence="7">
    <location>
        <begin position="108"/>
        <end position="130"/>
    </location>
</feature>
<evidence type="ECO:0000256" key="2">
    <source>
        <dbReference type="ARBA" id="ARBA00022475"/>
    </source>
</evidence>
<evidence type="ECO:0000256" key="7">
    <source>
        <dbReference type="SAM" id="Phobius"/>
    </source>
</evidence>
<dbReference type="Pfam" id="PF02653">
    <property type="entry name" value="BPD_transp_2"/>
    <property type="match status" value="1"/>
</dbReference>
<evidence type="ECO:0000313" key="8">
    <source>
        <dbReference type="EMBL" id="TQQ80068.1"/>
    </source>
</evidence>
<feature type="transmembrane region" description="Helical" evidence="7">
    <location>
        <begin position="174"/>
        <end position="194"/>
    </location>
</feature>
<dbReference type="PANTHER" id="PTHR30482:SF10">
    <property type="entry name" value="HIGH-AFFINITY BRANCHED-CHAIN AMINO ACID TRANSPORT PROTEIN BRAE"/>
    <property type="match status" value="1"/>
</dbReference>
<feature type="transmembrane region" description="Helical" evidence="7">
    <location>
        <begin position="226"/>
        <end position="249"/>
    </location>
</feature>
<dbReference type="InterPro" id="IPR001851">
    <property type="entry name" value="ABC_transp_permease"/>
</dbReference>
<evidence type="ECO:0000256" key="3">
    <source>
        <dbReference type="ARBA" id="ARBA00022692"/>
    </source>
</evidence>
<dbReference type="Proteomes" id="UP000315385">
    <property type="component" value="Unassembled WGS sequence"/>
</dbReference>
<gene>
    <name evidence="8" type="ORF">EWF95_06115</name>
</gene>
<evidence type="ECO:0000313" key="9">
    <source>
        <dbReference type="Proteomes" id="UP000315385"/>
    </source>
</evidence>
<feature type="transmembrane region" description="Helical" evidence="7">
    <location>
        <begin position="136"/>
        <end position="153"/>
    </location>
</feature>
<feature type="transmembrane region" description="Helical" evidence="7">
    <location>
        <begin position="57"/>
        <end position="75"/>
    </location>
</feature>
<evidence type="ECO:0000256" key="4">
    <source>
        <dbReference type="ARBA" id="ARBA00022989"/>
    </source>
</evidence>
<feature type="transmembrane region" description="Helical" evidence="7">
    <location>
        <begin position="261"/>
        <end position="285"/>
    </location>
</feature>
<dbReference type="EMBL" id="SESI01000002">
    <property type="protein sequence ID" value="TQQ80068.1"/>
    <property type="molecule type" value="Genomic_DNA"/>
</dbReference>
<dbReference type="PANTHER" id="PTHR30482">
    <property type="entry name" value="HIGH-AFFINITY BRANCHED-CHAIN AMINO ACID TRANSPORT SYSTEM PERMEASE"/>
    <property type="match status" value="1"/>
</dbReference>
<name>A0A544QMC7_9EURY</name>
<dbReference type="GO" id="GO:0005886">
    <property type="term" value="C:plasma membrane"/>
    <property type="evidence" value="ECO:0007669"/>
    <property type="project" value="UniProtKB-SubCell"/>
</dbReference>
<accession>A0A544QMC7</accession>
<keyword evidence="9" id="KW-1185">Reference proteome</keyword>
<dbReference type="RefSeq" id="WP_142443192.1">
    <property type="nucleotide sequence ID" value="NZ_SESI01000002.1"/>
</dbReference>
<comment type="subcellular location">
    <subcellularLocation>
        <location evidence="1">Cell membrane</location>
        <topology evidence="1">Multi-pass membrane protein</topology>
    </subcellularLocation>
</comment>
<feature type="region of interest" description="Disordered" evidence="6">
    <location>
        <begin position="343"/>
        <end position="373"/>
    </location>
</feature>
<evidence type="ECO:0000256" key="1">
    <source>
        <dbReference type="ARBA" id="ARBA00004651"/>
    </source>
</evidence>
<organism evidence="8 9">
    <name type="scientific">Halonotius roseus</name>
    <dbReference type="NCBI Taxonomy" id="2511997"/>
    <lineage>
        <taxon>Archaea</taxon>
        <taxon>Methanobacteriati</taxon>
        <taxon>Methanobacteriota</taxon>
        <taxon>Stenosarchaea group</taxon>
        <taxon>Halobacteria</taxon>
        <taxon>Halobacteriales</taxon>
        <taxon>Haloferacaceae</taxon>
        <taxon>Halonotius</taxon>
    </lineage>
</organism>
<sequence>MSTESDDNGLLRSVLPPERVDQLFDLCGAHGWKLILASAVVGALPPLFGLREGYMMTVISEMFLFAILALSWDIVGGQTGYPSFGNMAFFGIGAYTGAILLKDFAVSFPLAVVSAGVFATVFAAIIGLIVLRLRGHYFAIATLGVLLAAQQISRNLEITGGASGKILFDVPPGVVFYYFFLGVLVAEIIVVYYLSSTRFGFILNAIRDDEGKATAMGFNTTYYKTAAWMLAALFTGLAGGAYGLFNTFIDPQTAYNGAWNVELIAMALMGGTGTVAGPVIGAFGLHTVIEYVETAFVGWQLVMLGLAVIVTVIGFPKGVVGTLREYANEMDYYERGGMAATDAAADGSGGSDVAASTTDAADSDADTEVTRDE</sequence>
<dbReference type="InterPro" id="IPR043428">
    <property type="entry name" value="LivM-like"/>
</dbReference>
<dbReference type="AlphaFoldDB" id="A0A544QMC7"/>
<evidence type="ECO:0000256" key="6">
    <source>
        <dbReference type="SAM" id="MobiDB-lite"/>
    </source>
</evidence>
<reference evidence="8 9" key="1">
    <citation type="submission" date="2019-02" db="EMBL/GenBank/DDBJ databases">
        <title>Halonotius sp. a new haloqrchaeon isolated from saline water.</title>
        <authorList>
            <person name="Duran-Viseras A."/>
            <person name="Sanchez-Porro C."/>
            <person name="Ventosa A."/>
        </authorList>
    </citation>
    <scope>NUCLEOTIDE SEQUENCE [LARGE SCALE GENOMIC DNA]</scope>
    <source>
        <strain evidence="8 9">F9-27</strain>
    </source>
</reference>
<keyword evidence="3 7" id="KW-0812">Transmembrane</keyword>
<evidence type="ECO:0000256" key="5">
    <source>
        <dbReference type="ARBA" id="ARBA00023136"/>
    </source>
</evidence>
<dbReference type="CDD" id="cd06581">
    <property type="entry name" value="TM_PBP1_LivM_like"/>
    <property type="match status" value="1"/>
</dbReference>